<dbReference type="Proteomes" id="UP001269400">
    <property type="component" value="Unassembled WGS sequence"/>
</dbReference>
<evidence type="ECO:0000313" key="3">
    <source>
        <dbReference type="Proteomes" id="UP001269400"/>
    </source>
</evidence>
<comment type="caution">
    <text evidence="2">The sequence shown here is derived from an EMBL/GenBank/DDBJ whole genome shotgun (WGS) entry which is preliminary data.</text>
</comment>
<dbReference type="Pfam" id="PF13643">
    <property type="entry name" value="DUF4145"/>
    <property type="match status" value="1"/>
</dbReference>
<reference evidence="2" key="1">
    <citation type="journal article" date="2022" name="J Environ Chem Eng">
        <title>Biodegradation of petroleum oil using a constructed nonpathogenic and heavy metal-tolerant bacterial consortium isolated from marine sponges.</title>
        <authorList>
            <person name="Dechsakulwatana C."/>
            <person name="Rungsihiranrut A."/>
            <person name="Muangchinda C."/>
            <person name="Ningthoujam R."/>
            <person name="Klankeo P."/>
            <person name="Pinyakong O."/>
        </authorList>
    </citation>
    <scope>NUCLEOTIDE SEQUENCE</scope>
    <source>
        <strain evidence="2">TL01-2</strain>
    </source>
</reference>
<gene>
    <name evidence="2" type="primary">dptF</name>
    <name evidence="2" type="ORF">O0Q50_08075</name>
</gene>
<evidence type="ECO:0000313" key="2">
    <source>
        <dbReference type="EMBL" id="MDU9691120.1"/>
    </source>
</evidence>
<dbReference type="AlphaFoldDB" id="A0AAX6N614"/>
<dbReference type="InterPro" id="IPR017647">
    <property type="entry name" value="Dnd_assoc_3"/>
</dbReference>
<protein>
    <submittedName>
        <fullName evidence="2">DNA phosphorothioation-dependent restriction protein DptF</fullName>
    </submittedName>
</protein>
<evidence type="ECO:0000259" key="1">
    <source>
        <dbReference type="Pfam" id="PF13643"/>
    </source>
</evidence>
<dbReference type="EMBL" id="JAPTGD010000001">
    <property type="protein sequence ID" value="MDU9691120.1"/>
    <property type="molecule type" value="Genomic_DNA"/>
</dbReference>
<reference evidence="2" key="2">
    <citation type="submission" date="2022-12" db="EMBL/GenBank/DDBJ databases">
        <authorList>
            <person name="Dechsakulwatana C."/>
            <person name="Rungsihiranrut A."/>
            <person name="Muangchinda C."/>
            <person name="Ningthoujam R."/>
            <person name="Klankeo P."/>
            <person name="Pinyakong O."/>
        </authorList>
    </citation>
    <scope>NUCLEOTIDE SEQUENCE</scope>
    <source>
        <strain evidence="2">TL01-2</strain>
    </source>
</reference>
<proteinExistence type="predicted"/>
<organism evidence="2 3">
    <name type="scientific">Priestia aryabhattai</name>
    <name type="common">Bacillus aryabhattai</name>
    <dbReference type="NCBI Taxonomy" id="412384"/>
    <lineage>
        <taxon>Bacteria</taxon>
        <taxon>Bacillati</taxon>
        <taxon>Bacillota</taxon>
        <taxon>Bacilli</taxon>
        <taxon>Bacillales</taxon>
        <taxon>Bacillaceae</taxon>
        <taxon>Priestia</taxon>
    </lineage>
</organism>
<dbReference type="RefSeq" id="WP_195696802.1">
    <property type="nucleotide sequence ID" value="NZ_JAPTGD010000001.1"/>
</dbReference>
<feature type="domain" description="DUF4145" evidence="1">
    <location>
        <begin position="27"/>
        <end position="108"/>
    </location>
</feature>
<accession>A0AAX6N614</accession>
<sequence length="768" mass="89688">MSSQEVFFLSFLEDINPVAAQNAKKMQELIYEDPSSSIVKARLFAEAILSEVFKQEKIQEPYVNSLYEKILYLTREGYIERDIQRSFDTIRLSGNKAAHDGQFNDITEAFKLHREMYKIGVWFYEVYSLEQLKVPLYENPKPPQQENIEDIVKKQIMSLFGPEGLKMAQKEELSGVEEPLLVNDPVSSQEEDNSTSSILNKDLEPGQSYLVRELKRLKDSSQEAIENANNFSIFKDYMHVDRNIQLDLENILERNESRETGNLILLCGSVGDGKSHLLAYLKEKKPDLIKDYTIFNDATESFSPNKDAMETLEEALNSFSDQKIEHSTQKVILAINMGVLHNFINTKHKEYSYETLREFVDNSELFSQNVTTYFSNENFDLLSFGDYHSYELTEKGPNSTFYSSLIRKICDSSDENPFYLALEEDKKNGLHNMVHKNYEFLQNKFVQEQIVQLVIQTIVRKKLVISARAFLNFIADILIPDNIQNIELMSEFDVLEFSLPNLLFNRKERSIILQSLSQLDPIHRRSVFIDQLVVELNTLNDWDTLIENYVYAETSKGWFKPFISKDNLTDYSFNLFFETFIRVTFLTNEKFSANIADQSYSKFLRSLYYFNVGDMRKIKGFYGEIETAIFKWKGSPMKGYIYLDKPSEKYRLAQKLELNPSISHLKPNKGEVIESFKSFITLAYNDNDEKNNIFLDIDFPLYQLLTKVQDGYCPNKKNEEDAIKFVEFIEKLMAFGMKKKEMLVHFPQDNKFYTIKRDTFGSFVFERE</sequence>
<dbReference type="InterPro" id="IPR025285">
    <property type="entry name" value="DUF4145"/>
</dbReference>
<name>A0AAX6N614_PRIAR</name>
<dbReference type="NCBIfam" id="TIGR03238">
    <property type="entry name" value="dnd_assoc_3"/>
    <property type="match status" value="1"/>
</dbReference>